<keyword evidence="11" id="KW-1185">Reference proteome</keyword>
<sequence length="696" mass="77864">METKYHNEIEVERLWVTTALGKSVLLLMPFSLLIVFGLWNTKPHAQLLAWFAFSSFTHLFRWSILHYYRSRKHRLAANVNRYKTLVLLAGLVTSASWVLSVVLFLDVNDPANVLFICLPPIIQAVGAMMTWFAYFPAVLMLSIPNGLIVTFLLLHDGGVRFLAAAITILILPMLSYYYTQKFSNMLNHVLELSFENATLRQESEEKSDQLETALENMGQGIAMSDKHDGLRMWNKHFSQLLANADSRVHANAQLTQLLNSATPPVQISAEGTTQYRLADGRVYEIRQVPLTHGGRVITFTDITSLIKRETALENARKEAVRANAAKTRFLASASHDLRQPIHALGLFFGELSERVRDRDTAQLIAQVDDSIAAINSMLNALLDVSKLDAGVVKPEFQPCLLADIFARLKTEFQPLAQENLNAVRFRPCRYWVETDPAMLERMLRNLIGNALRYTENGRVLVGARLRGTQVEIQVIDTGHGIPPDQLKEVFVEFHQLHNPGRNRQRGLGLGLAIVKRLGSLLHHRVAVQSSLGRGSCFSINIPLAVKHSPVDMAHETRPAPPTAALQDKRILLLDDDDSVLASMSGLLARWGCKVQSARSHEEAMRQLADCREGFDLLVSDYRLADDVTGVDVARDMLHRFGYRFAVLVITGDTDPERLREAEASGFPLLHKPVHPAKLRATLQHLLGNAAPIAIHP</sequence>
<keyword evidence="10" id="KW-0547">Nucleotide-binding</keyword>
<organism evidence="10 11">
    <name type="scientific">Methylomonas defluvii</name>
    <dbReference type="NCBI Taxonomy" id="3045149"/>
    <lineage>
        <taxon>Bacteria</taxon>
        <taxon>Pseudomonadati</taxon>
        <taxon>Pseudomonadota</taxon>
        <taxon>Gammaproteobacteria</taxon>
        <taxon>Methylococcales</taxon>
        <taxon>Methylococcaceae</taxon>
        <taxon>Methylomonas</taxon>
    </lineage>
</organism>
<keyword evidence="3 6" id="KW-0597">Phosphoprotein</keyword>
<dbReference type="PROSITE" id="PS50109">
    <property type="entry name" value="HIS_KIN"/>
    <property type="match status" value="1"/>
</dbReference>
<dbReference type="Pfam" id="PF00072">
    <property type="entry name" value="Response_reg"/>
    <property type="match status" value="1"/>
</dbReference>
<dbReference type="SUPFAM" id="SSF52172">
    <property type="entry name" value="CheY-like"/>
    <property type="match status" value="1"/>
</dbReference>
<dbReference type="PRINTS" id="PR00344">
    <property type="entry name" value="BCTRLSENSOR"/>
</dbReference>
<dbReference type="Proteomes" id="UP001284537">
    <property type="component" value="Unassembled WGS sequence"/>
</dbReference>
<feature type="modified residue" description="4-aspartylphosphate" evidence="6">
    <location>
        <position position="620"/>
    </location>
</feature>
<dbReference type="GO" id="GO:0005524">
    <property type="term" value="F:ATP binding"/>
    <property type="evidence" value="ECO:0007669"/>
    <property type="project" value="UniProtKB-KW"/>
</dbReference>
<dbReference type="Gene3D" id="3.30.450.20">
    <property type="entry name" value="PAS domain"/>
    <property type="match status" value="1"/>
</dbReference>
<keyword evidence="4" id="KW-0808">Transferase</keyword>
<dbReference type="Pfam" id="PF12860">
    <property type="entry name" value="PAS_7"/>
    <property type="match status" value="1"/>
</dbReference>
<dbReference type="PANTHER" id="PTHR43047">
    <property type="entry name" value="TWO-COMPONENT HISTIDINE PROTEIN KINASE"/>
    <property type="match status" value="1"/>
</dbReference>
<dbReference type="InterPro" id="IPR005467">
    <property type="entry name" value="His_kinase_dom"/>
</dbReference>
<dbReference type="EMBL" id="JAXARY010000004">
    <property type="protein sequence ID" value="MDX8126791.1"/>
    <property type="molecule type" value="Genomic_DNA"/>
</dbReference>
<feature type="transmembrane region" description="Helical" evidence="7">
    <location>
        <begin position="45"/>
        <end position="64"/>
    </location>
</feature>
<keyword evidence="10" id="KW-0067">ATP-binding</keyword>
<accession>A0ABU4UC92</accession>
<dbReference type="RefSeq" id="WP_319960888.1">
    <property type="nucleotide sequence ID" value="NZ_JAXARY010000004.1"/>
</dbReference>
<evidence type="ECO:0000313" key="11">
    <source>
        <dbReference type="Proteomes" id="UP001284537"/>
    </source>
</evidence>
<comment type="caution">
    <text evidence="10">The sequence shown here is derived from an EMBL/GenBank/DDBJ whole genome shotgun (WGS) entry which is preliminary data.</text>
</comment>
<dbReference type="CDD" id="cd00082">
    <property type="entry name" value="HisKA"/>
    <property type="match status" value="1"/>
</dbReference>
<evidence type="ECO:0000256" key="3">
    <source>
        <dbReference type="ARBA" id="ARBA00022553"/>
    </source>
</evidence>
<keyword evidence="7" id="KW-1133">Transmembrane helix</keyword>
<evidence type="ECO:0000256" key="5">
    <source>
        <dbReference type="ARBA" id="ARBA00022777"/>
    </source>
</evidence>
<dbReference type="PANTHER" id="PTHR43047:SF9">
    <property type="entry name" value="HISTIDINE KINASE"/>
    <property type="match status" value="1"/>
</dbReference>
<protein>
    <recommendedName>
        <fullName evidence="2">histidine kinase</fullName>
        <ecNumber evidence="2">2.7.13.3</ecNumber>
    </recommendedName>
</protein>
<evidence type="ECO:0000256" key="7">
    <source>
        <dbReference type="SAM" id="Phobius"/>
    </source>
</evidence>
<evidence type="ECO:0000256" key="6">
    <source>
        <dbReference type="PROSITE-ProRule" id="PRU00169"/>
    </source>
</evidence>
<dbReference type="Gene3D" id="3.40.50.2300">
    <property type="match status" value="1"/>
</dbReference>
<dbReference type="Gene3D" id="1.10.287.130">
    <property type="match status" value="1"/>
</dbReference>
<proteinExistence type="predicted"/>
<evidence type="ECO:0000256" key="2">
    <source>
        <dbReference type="ARBA" id="ARBA00012438"/>
    </source>
</evidence>
<keyword evidence="5" id="KW-0418">Kinase</keyword>
<evidence type="ECO:0000259" key="9">
    <source>
        <dbReference type="PROSITE" id="PS50110"/>
    </source>
</evidence>
<evidence type="ECO:0000256" key="1">
    <source>
        <dbReference type="ARBA" id="ARBA00000085"/>
    </source>
</evidence>
<feature type="transmembrane region" description="Helical" evidence="7">
    <location>
        <begin position="20"/>
        <end position="39"/>
    </location>
</feature>
<dbReference type="InterPro" id="IPR001789">
    <property type="entry name" value="Sig_transdc_resp-reg_receiver"/>
</dbReference>
<comment type="catalytic activity">
    <reaction evidence="1">
        <text>ATP + protein L-histidine = ADP + protein N-phospho-L-histidine.</text>
        <dbReference type="EC" id="2.7.13.3"/>
    </reaction>
</comment>
<keyword evidence="7" id="KW-0812">Transmembrane</keyword>
<dbReference type="SMART" id="SM00388">
    <property type="entry name" value="HisKA"/>
    <property type="match status" value="1"/>
</dbReference>
<feature type="transmembrane region" description="Helical" evidence="7">
    <location>
        <begin position="131"/>
        <end position="154"/>
    </location>
</feature>
<feature type="transmembrane region" description="Helical" evidence="7">
    <location>
        <begin position="85"/>
        <end position="105"/>
    </location>
</feature>
<dbReference type="SMART" id="SM00448">
    <property type="entry name" value="REC"/>
    <property type="match status" value="1"/>
</dbReference>
<name>A0ABU4UC92_9GAMM</name>
<dbReference type="Pfam" id="PF02518">
    <property type="entry name" value="HATPase_c"/>
    <property type="match status" value="1"/>
</dbReference>
<evidence type="ECO:0000259" key="8">
    <source>
        <dbReference type="PROSITE" id="PS50109"/>
    </source>
</evidence>
<dbReference type="InterPro" id="IPR036097">
    <property type="entry name" value="HisK_dim/P_sf"/>
</dbReference>
<evidence type="ECO:0000256" key="4">
    <source>
        <dbReference type="ARBA" id="ARBA00022679"/>
    </source>
</evidence>
<dbReference type="Gene3D" id="3.30.565.10">
    <property type="entry name" value="Histidine kinase-like ATPase, C-terminal domain"/>
    <property type="match status" value="1"/>
</dbReference>
<dbReference type="PROSITE" id="PS50110">
    <property type="entry name" value="RESPONSE_REGULATORY"/>
    <property type="match status" value="1"/>
</dbReference>
<feature type="transmembrane region" description="Helical" evidence="7">
    <location>
        <begin position="161"/>
        <end position="178"/>
    </location>
</feature>
<dbReference type="InterPro" id="IPR003661">
    <property type="entry name" value="HisK_dim/P_dom"/>
</dbReference>
<dbReference type="InterPro" id="IPR036890">
    <property type="entry name" value="HATPase_C_sf"/>
</dbReference>
<keyword evidence="7" id="KW-0472">Membrane</keyword>
<dbReference type="EC" id="2.7.13.3" evidence="2"/>
<dbReference type="CDD" id="cd00156">
    <property type="entry name" value="REC"/>
    <property type="match status" value="1"/>
</dbReference>
<feature type="domain" description="Histidine kinase" evidence="8">
    <location>
        <begin position="332"/>
        <end position="545"/>
    </location>
</feature>
<dbReference type="SUPFAM" id="SSF55874">
    <property type="entry name" value="ATPase domain of HSP90 chaperone/DNA topoisomerase II/histidine kinase"/>
    <property type="match status" value="1"/>
</dbReference>
<dbReference type="SUPFAM" id="SSF47384">
    <property type="entry name" value="Homodimeric domain of signal transducing histidine kinase"/>
    <property type="match status" value="1"/>
</dbReference>
<gene>
    <name evidence="10" type="ORF">QLH52_05825</name>
</gene>
<dbReference type="InterPro" id="IPR003594">
    <property type="entry name" value="HATPase_dom"/>
</dbReference>
<evidence type="ECO:0000313" key="10">
    <source>
        <dbReference type="EMBL" id="MDX8126791.1"/>
    </source>
</evidence>
<dbReference type="InterPro" id="IPR004358">
    <property type="entry name" value="Sig_transdc_His_kin-like_C"/>
</dbReference>
<dbReference type="Pfam" id="PF00512">
    <property type="entry name" value="HisKA"/>
    <property type="match status" value="1"/>
</dbReference>
<feature type="domain" description="Response regulatory" evidence="9">
    <location>
        <begin position="569"/>
        <end position="686"/>
    </location>
</feature>
<reference evidence="10 11" key="1">
    <citation type="submission" date="2023-11" db="EMBL/GenBank/DDBJ databases">
        <authorList>
            <person name="Ouyang M.-Y."/>
        </authorList>
    </citation>
    <scope>NUCLEOTIDE SEQUENCE [LARGE SCALE GENOMIC DNA]</scope>
    <source>
        <strain evidence="10 11">OY6</strain>
    </source>
</reference>
<dbReference type="SMART" id="SM00387">
    <property type="entry name" value="HATPase_c"/>
    <property type="match status" value="1"/>
</dbReference>
<dbReference type="InterPro" id="IPR011006">
    <property type="entry name" value="CheY-like_superfamily"/>
</dbReference>